<evidence type="ECO:0000256" key="3">
    <source>
        <dbReference type="ARBA" id="ARBA00023034"/>
    </source>
</evidence>
<dbReference type="InterPro" id="IPR026109">
    <property type="entry name" value="GKAP1"/>
</dbReference>
<evidence type="ECO:0000256" key="5">
    <source>
        <dbReference type="SAM" id="Coils"/>
    </source>
</evidence>
<keyword evidence="4 5" id="KW-0175">Coiled coil</keyword>
<dbReference type="GO" id="GO:0007165">
    <property type="term" value="P:signal transduction"/>
    <property type="evidence" value="ECO:0007669"/>
    <property type="project" value="InterPro"/>
</dbReference>
<comment type="subcellular location">
    <subcellularLocation>
        <location evidence="1">Golgi apparatus</location>
    </subcellularLocation>
</comment>
<evidence type="ECO:0000256" key="4">
    <source>
        <dbReference type="ARBA" id="ARBA00023054"/>
    </source>
</evidence>
<dbReference type="Ensembl" id="ENSCSAVT00000015350.1">
    <property type="protein sequence ID" value="ENSCSAVP00000015176.1"/>
    <property type="gene ID" value="ENSCSAVG00000008900.1"/>
</dbReference>
<evidence type="ECO:0000256" key="1">
    <source>
        <dbReference type="ARBA" id="ARBA00004555"/>
    </source>
</evidence>
<keyword evidence="8" id="KW-1185">Reference proteome</keyword>
<feature type="region of interest" description="Disordered" evidence="6">
    <location>
        <begin position="104"/>
        <end position="161"/>
    </location>
</feature>
<feature type="compositionally biased region" description="Basic and acidic residues" evidence="6">
    <location>
        <begin position="185"/>
        <end position="194"/>
    </location>
</feature>
<reference evidence="7" key="2">
    <citation type="submission" date="2025-08" db="UniProtKB">
        <authorList>
            <consortium name="Ensembl"/>
        </authorList>
    </citation>
    <scope>IDENTIFICATION</scope>
</reference>
<sequence length="332" mass="38341">MTTGIRTTQNKFSFLTVQDSSESDGNVDEVKILGKSKAKLTNNAKKRARKKKKKEQESMQSLDDVSQPLSNDHQIRDQQLVEQIFEEDLWKAVELSKLEFEKEQQTFNGVAAPKKNPEQKSLENEEEQVTLGKSAKKAEKQKRKEDKQKSRAAKTISLQEFQQHIEDTLPIKIEADQETPQRTSHKSEQHKGDGDFFNSVDAEVKKIKVREHHKNPSNAAAIESCFVNERVRNEIEQKDSRIEILEKENETLKTQCKTVKKRNQQLLVILQQGEMKGKAEMLIEIEKLNNIRDDLTTEVAELHEMLEKERSKVSKLNNEVKVLKQSRSHNDD</sequence>
<dbReference type="GO" id="GO:0005794">
    <property type="term" value="C:Golgi apparatus"/>
    <property type="evidence" value="ECO:0007669"/>
    <property type="project" value="UniProtKB-SubCell"/>
</dbReference>
<evidence type="ECO:0000313" key="7">
    <source>
        <dbReference type="Ensembl" id="ENSCSAVP00000015176.1"/>
    </source>
</evidence>
<dbReference type="GeneTree" id="ENSGT00390000008742"/>
<proteinExistence type="inferred from homology"/>
<dbReference type="InParanoid" id="H2ZC60"/>
<protein>
    <recommendedName>
        <fullName evidence="9">G kinase-anchoring protein 1</fullName>
    </recommendedName>
</protein>
<reference evidence="7" key="3">
    <citation type="submission" date="2025-09" db="UniProtKB">
        <authorList>
            <consortium name="Ensembl"/>
        </authorList>
    </citation>
    <scope>IDENTIFICATION</scope>
</reference>
<feature type="compositionally biased region" description="Polar residues" evidence="6">
    <location>
        <begin position="58"/>
        <end position="72"/>
    </location>
</feature>
<comment type="similarity">
    <text evidence="2">Belongs to the GKAP1 family.</text>
</comment>
<feature type="compositionally biased region" description="Basic residues" evidence="6">
    <location>
        <begin position="40"/>
        <end position="53"/>
    </location>
</feature>
<reference evidence="8" key="1">
    <citation type="submission" date="2003-08" db="EMBL/GenBank/DDBJ databases">
        <authorList>
            <person name="Birren B."/>
            <person name="Nusbaum C."/>
            <person name="Abebe A."/>
            <person name="Abouelleil A."/>
            <person name="Adekoya E."/>
            <person name="Ait-zahra M."/>
            <person name="Allen N."/>
            <person name="Allen T."/>
            <person name="An P."/>
            <person name="Anderson M."/>
            <person name="Anderson S."/>
            <person name="Arachchi H."/>
            <person name="Armbruster J."/>
            <person name="Bachantsang P."/>
            <person name="Baldwin J."/>
            <person name="Barry A."/>
            <person name="Bayul T."/>
            <person name="Blitshsteyn B."/>
            <person name="Bloom T."/>
            <person name="Blye J."/>
            <person name="Boguslavskiy L."/>
            <person name="Borowsky M."/>
            <person name="Boukhgalter B."/>
            <person name="Brunache A."/>
            <person name="Butler J."/>
            <person name="Calixte N."/>
            <person name="Calvo S."/>
            <person name="Camarata J."/>
            <person name="Campo K."/>
            <person name="Chang J."/>
            <person name="Cheshatsang Y."/>
            <person name="Citroen M."/>
            <person name="Collymore A."/>
            <person name="Considine T."/>
            <person name="Cook A."/>
            <person name="Cooke P."/>
            <person name="Corum B."/>
            <person name="Cuomo C."/>
            <person name="David R."/>
            <person name="Dawoe T."/>
            <person name="Degray S."/>
            <person name="Dodge S."/>
            <person name="Dooley K."/>
            <person name="Dorje P."/>
            <person name="Dorjee K."/>
            <person name="Dorris L."/>
            <person name="Duffey N."/>
            <person name="Dupes A."/>
            <person name="Elkins T."/>
            <person name="Engels R."/>
            <person name="Erickson J."/>
            <person name="Farina A."/>
            <person name="Faro S."/>
            <person name="Ferreira P."/>
            <person name="Fischer H."/>
            <person name="Fitzgerald M."/>
            <person name="Foley K."/>
            <person name="Gage D."/>
            <person name="Galagan J."/>
            <person name="Gearin G."/>
            <person name="Gnerre S."/>
            <person name="Gnirke A."/>
            <person name="Goyette A."/>
            <person name="Graham J."/>
            <person name="Grandbois E."/>
            <person name="Gyaltsen K."/>
            <person name="Hafez N."/>
            <person name="Hagopian D."/>
            <person name="Hagos B."/>
            <person name="Hall J."/>
            <person name="Hatcher B."/>
            <person name="Heller A."/>
            <person name="Higgins H."/>
            <person name="Honan T."/>
            <person name="Horn A."/>
            <person name="Houde N."/>
            <person name="Hughes L."/>
            <person name="Hulme W."/>
            <person name="Husby E."/>
            <person name="Iliev I."/>
            <person name="Jaffe D."/>
            <person name="Jones C."/>
            <person name="Kamal M."/>
            <person name="Kamat A."/>
            <person name="Kamvysselis M."/>
            <person name="Karlsson E."/>
            <person name="Kells C."/>
            <person name="Kieu A."/>
            <person name="Kisner P."/>
            <person name="Kodira C."/>
            <person name="Kulbokas E."/>
            <person name="Labutti K."/>
            <person name="Lama D."/>
            <person name="Landers T."/>
            <person name="Leger J."/>
            <person name="Levine S."/>
            <person name="Lewis D."/>
            <person name="Lewis T."/>
            <person name="Lindblad-toh K."/>
            <person name="Liu X."/>
            <person name="Lokyitsang T."/>
            <person name="Lokyitsang Y."/>
            <person name="Lucien O."/>
            <person name="Lui A."/>
            <person name="Ma L.J."/>
            <person name="Mabbitt R."/>
            <person name="Macdonald J."/>
            <person name="Maclean C."/>
            <person name="Major J."/>
            <person name="Manning J."/>
            <person name="Marabella R."/>
            <person name="Maru K."/>
            <person name="Matthews C."/>
            <person name="Mauceli E."/>
            <person name="Mccarthy M."/>
            <person name="Mcdonough S."/>
            <person name="Mcghee T."/>
            <person name="Meldrim J."/>
            <person name="Meneus L."/>
            <person name="Mesirov J."/>
            <person name="Mihalev A."/>
            <person name="Mihova T."/>
            <person name="Mikkelsen T."/>
            <person name="Mlenga V."/>
            <person name="Moru K."/>
            <person name="Mozes J."/>
            <person name="Mulrain L."/>
            <person name="Munson G."/>
            <person name="Naylor J."/>
            <person name="Newes C."/>
            <person name="Nguyen C."/>
            <person name="Nguyen N."/>
            <person name="Nguyen T."/>
            <person name="Nicol R."/>
            <person name="Nielsen C."/>
            <person name="Nizzari M."/>
            <person name="Norbu C."/>
            <person name="Norbu N."/>
            <person name="O'donnell P."/>
            <person name="Okoawo O."/>
            <person name="O'leary S."/>
            <person name="Omotosho B."/>
            <person name="O'neill K."/>
            <person name="Osman S."/>
            <person name="Parker S."/>
            <person name="Perrin D."/>
            <person name="Phunkhang P."/>
            <person name="Piqani B."/>
            <person name="Purcell S."/>
            <person name="Rachupka T."/>
            <person name="Ramasamy U."/>
            <person name="Rameau R."/>
            <person name="Ray V."/>
            <person name="Raymond C."/>
            <person name="Retta R."/>
            <person name="Richardson S."/>
            <person name="Rise C."/>
            <person name="Rodriguez J."/>
            <person name="Rogers J."/>
            <person name="Rogov P."/>
            <person name="Rutman M."/>
            <person name="Schupbach R."/>
            <person name="Seaman C."/>
            <person name="Settipalli S."/>
            <person name="Sharpe T."/>
            <person name="Sheridan J."/>
            <person name="Sherpa N."/>
            <person name="Shi J."/>
            <person name="Smirnov S."/>
            <person name="Smith C."/>
            <person name="Sougnez C."/>
            <person name="Spencer B."/>
            <person name="Stalker J."/>
            <person name="Stange-thomann N."/>
            <person name="Stavropoulos S."/>
            <person name="Stetson K."/>
            <person name="Stone C."/>
            <person name="Stone S."/>
            <person name="Stubbs M."/>
            <person name="Talamas J."/>
            <person name="Tchuinga P."/>
            <person name="Tenzing P."/>
            <person name="Tesfaye S."/>
            <person name="Theodore J."/>
            <person name="Thoulutsang Y."/>
            <person name="Topham K."/>
            <person name="Towey S."/>
            <person name="Tsamla T."/>
            <person name="Tsomo N."/>
            <person name="Vallee D."/>
            <person name="Vassiliev H."/>
            <person name="Venkataraman V."/>
            <person name="Vinson J."/>
            <person name="Vo A."/>
            <person name="Wade C."/>
            <person name="Wang S."/>
            <person name="Wangchuk T."/>
            <person name="Wangdi T."/>
            <person name="Whittaker C."/>
            <person name="Wilkinson J."/>
            <person name="Wu Y."/>
            <person name="Wyman D."/>
            <person name="Yadav S."/>
            <person name="Yang S."/>
            <person name="Yang X."/>
            <person name="Yeager S."/>
            <person name="Yee E."/>
            <person name="Young G."/>
            <person name="Zainoun J."/>
            <person name="Zembeck L."/>
            <person name="Zimmer A."/>
            <person name="Zody M."/>
            <person name="Lander E."/>
        </authorList>
    </citation>
    <scope>NUCLEOTIDE SEQUENCE [LARGE SCALE GENOMIC DNA]</scope>
</reference>
<feature type="compositionally biased region" description="Basic and acidic residues" evidence="6">
    <location>
        <begin position="136"/>
        <end position="149"/>
    </location>
</feature>
<keyword evidence="3" id="KW-0333">Golgi apparatus</keyword>
<dbReference type="PRINTS" id="PR02083">
    <property type="entry name" value="GKINASEAP1"/>
</dbReference>
<evidence type="ECO:0000256" key="6">
    <source>
        <dbReference type="SAM" id="MobiDB-lite"/>
    </source>
</evidence>
<dbReference type="AlphaFoldDB" id="H2ZC60"/>
<accession>H2ZC60</accession>
<feature type="region of interest" description="Disordered" evidence="6">
    <location>
        <begin position="173"/>
        <end position="196"/>
    </location>
</feature>
<feature type="region of interest" description="Disordered" evidence="6">
    <location>
        <begin position="40"/>
        <end position="74"/>
    </location>
</feature>
<name>H2ZC60_CIOSA</name>
<dbReference type="HOGENOM" id="CLU_836668_0_0_1"/>
<dbReference type="OMA" id="FNSMGTS"/>
<dbReference type="Proteomes" id="UP000007875">
    <property type="component" value="Unassembled WGS sequence"/>
</dbReference>
<organism evidence="7 8">
    <name type="scientific">Ciona savignyi</name>
    <name type="common">Pacific transparent sea squirt</name>
    <dbReference type="NCBI Taxonomy" id="51511"/>
    <lineage>
        <taxon>Eukaryota</taxon>
        <taxon>Metazoa</taxon>
        <taxon>Chordata</taxon>
        <taxon>Tunicata</taxon>
        <taxon>Ascidiacea</taxon>
        <taxon>Phlebobranchia</taxon>
        <taxon>Cionidae</taxon>
        <taxon>Ciona</taxon>
    </lineage>
</organism>
<feature type="coiled-coil region" evidence="5">
    <location>
        <begin position="228"/>
        <end position="326"/>
    </location>
</feature>
<dbReference type="PANTHER" id="PTHR14899">
    <property type="entry name" value="G KINASE ANCHORING PROTEIN 1"/>
    <property type="match status" value="1"/>
</dbReference>
<evidence type="ECO:0000313" key="8">
    <source>
        <dbReference type="Proteomes" id="UP000007875"/>
    </source>
</evidence>
<dbReference type="PANTHER" id="PTHR14899:SF0">
    <property type="entry name" value="G KINASE-ANCHORING PROTEIN 1"/>
    <property type="match status" value="1"/>
</dbReference>
<evidence type="ECO:0008006" key="9">
    <source>
        <dbReference type="Google" id="ProtNLM"/>
    </source>
</evidence>
<evidence type="ECO:0000256" key="2">
    <source>
        <dbReference type="ARBA" id="ARBA00006662"/>
    </source>
</evidence>
<dbReference type="eggNOG" id="ENOG502QUT6">
    <property type="taxonomic scope" value="Eukaryota"/>
</dbReference>